<dbReference type="CTD" id="283298"/>
<dbReference type="HOGENOM" id="CLU_035236_2_1_1"/>
<dbReference type="PANTHER" id="PTHR23192">
    <property type="entry name" value="OLFACTOMEDIN-RELATED"/>
    <property type="match status" value="1"/>
</dbReference>
<dbReference type="RefSeq" id="XP_006004399.1">
    <property type="nucleotide sequence ID" value="XM_006004337.3"/>
</dbReference>
<keyword evidence="2" id="KW-0964">Secreted</keyword>
<dbReference type="GeneID" id="102364142"/>
<sequence length="396" mass="46165">MVKFYFRVLIFFLFTQTIGLAQRITQDVLMLHYLERRILSLEDRLKKCDQDRINYMKDMQDFSKNMLSRLDGLNVYKAEFKNEVENLSFRVERVERDIDYLEAVIPSQTCVEVNEKIIEDQLKEAEEKKKYKSKLVADCDTMFASIKSLKIVKKTGDSNGSWMKDPGKDTQKIYFFSGFKNNTLLEFKNIRAFTENNMKVVRNVVLPFSWQGTGHVVYNGFLFFHKHGTVNEIIKLNLRNKTMVDRMLLVGAGRMPAYQLSPFTLIDFAVDELGLWAIYSDTKANIMVVKIDHLHLAVENSWDTLCTSKNAEAAFLMCGTLYVVYNSHNGGRSRIQCLFDVYDIITNDETSIIYFPSRFSSHSMMHYNPKEKQLFSWDDGYQTIYNIATKKKTEIS</sequence>
<comment type="subcellular location">
    <subcellularLocation>
        <location evidence="1">Secreted</location>
    </subcellularLocation>
</comment>
<name>H3AUH8_LATCH</name>
<dbReference type="PROSITE" id="PS51132">
    <property type="entry name" value="OLF"/>
    <property type="match status" value="1"/>
</dbReference>
<evidence type="ECO:0000256" key="2">
    <source>
        <dbReference type="ARBA" id="ARBA00022525"/>
    </source>
</evidence>
<dbReference type="OMA" id="IHYHPGD"/>
<evidence type="ECO:0000256" key="1">
    <source>
        <dbReference type="ARBA" id="ARBA00004613"/>
    </source>
</evidence>
<dbReference type="GO" id="GO:0007165">
    <property type="term" value="P:signal transduction"/>
    <property type="evidence" value="ECO:0007669"/>
    <property type="project" value="TreeGrafter"/>
</dbReference>
<dbReference type="InterPro" id="IPR003112">
    <property type="entry name" value="Olfac-like_dom"/>
</dbReference>
<dbReference type="FunCoup" id="H3AUH8">
    <property type="interactions" value="102"/>
</dbReference>
<evidence type="ECO:0000256" key="3">
    <source>
        <dbReference type="PROSITE-ProRule" id="PRU00446"/>
    </source>
</evidence>
<organism evidence="6 7">
    <name type="scientific">Latimeria chalumnae</name>
    <name type="common">Coelacanth</name>
    <dbReference type="NCBI Taxonomy" id="7897"/>
    <lineage>
        <taxon>Eukaryota</taxon>
        <taxon>Metazoa</taxon>
        <taxon>Chordata</taxon>
        <taxon>Craniata</taxon>
        <taxon>Vertebrata</taxon>
        <taxon>Euteleostomi</taxon>
        <taxon>Coelacanthiformes</taxon>
        <taxon>Coelacanthidae</taxon>
        <taxon>Latimeria</taxon>
    </lineage>
</organism>
<evidence type="ECO:0000313" key="6">
    <source>
        <dbReference type="Ensembl" id="ENSLACP00000013299.1"/>
    </source>
</evidence>
<dbReference type="AlphaFoldDB" id="H3AUH8"/>
<dbReference type="Proteomes" id="UP000008672">
    <property type="component" value="Unassembled WGS sequence"/>
</dbReference>
<feature type="chain" id="PRO_5003580233" evidence="4">
    <location>
        <begin position="22"/>
        <end position="396"/>
    </location>
</feature>
<dbReference type="Pfam" id="PF02191">
    <property type="entry name" value="OLF"/>
    <property type="match status" value="1"/>
</dbReference>
<accession>H3AUH8</accession>
<dbReference type="OrthoDB" id="8626508at2759"/>
<protein>
    <submittedName>
        <fullName evidence="6">Olfactomedin like 1</fullName>
    </submittedName>
</protein>
<dbReference type="InParanoid" id="H3AUH8"/>
<dbReference type="SMART" id="SM00284">
    <property type="entry name" value="OLF"/>
    <property type="match status" value="1"/>
</dbReference>
<dbReference type="InterPro" id="IPR050605">
    <property type="entry name" value="Olfactomedin-like_domain"/>
</dbReference>
<dbReference type="eggNOG" id="KOG3545">
    <property type="taxonomic scope" value="Eukaryota"/>
</dbReference>
<evidence type="ECO:0000259" key="5">
    <source>
        <dbReference type="PROSITE" id="PS51132"/>
    </source>
</evidence>
<feature type="domain" description="Olfactomedin-like" evidence="5">
    <location>
        <begin position="138"/>
        <end position="391"/>
    </location>
</feature>
<dbReference type="EMBL" id="AFYH01150262">
    <property type="status" value="NOT_ANNOTATED_CDS"/>
    <property type="molecule type" value="Genomic_DNA"/>
</dbReference>
<dbReference type="GeneTree" id="ENSGT00940000160055"/>
<keyword evidence="4" id="KW-0732">Signal</keyword>
<dbReference type="Ensembl" id="ENSLACT00000013395.1">
    <property type="protein sequence ID" value="ENSLACP00000013299.1"/>
    <property type="gene ID" value="ENSLACG00000011709.1"/>
</dbReference>
<dbReference type="KEGG" id="lcm:102364142"/>
<reference evidence="7" key="1">
    <citation type="submission" date="2011-08" db="EMBL/GenBank/DDBJ databases">
        <title>The draft genome of Latimeria chalumnae.</title>
        <authorList>
            <person name="Di Palma F."/>
            <person name="Alfoldi J."/>
            <person name="Johnson J."/>
            <person name="Berlin A."/>
            <person name="Gnerre S."/>
            <person name="Jaffe D."/>
            <person name="MacCallum I."/>
            <person name="Young S."/>
            <person name="Walker B.J."/>
            <person name="Lander E."/>
            <person name="Lindblad-Toh K."/>
        </authorList>
    </citation>
    <scope>NUCLEOTIDE SEQUENCE [LARGE SCALE GENOMIC DNA]</scope>
    <source>
        <strain evidence="7">Wild caught</strain>
    </source>
</reference>
<proteinExistence type="predicted"/>
<evidence type="ECO:0000313" key="7">
    <source>
        <dbReference type="Proteomes" id="UP000008672"/>
    </source>
</evidence>
<dbReference type="GO" id="GO:0005615">
    <property type="term" value="C:extracellular space"/>
    <property type="evidence" value="ECO:0007669"/>
    <property type="project" value="TreeGrafter"/>
</dbReference>
<feature type="signal peptide" evidence="4">
    <location>
        <begin position="1"/>
        <end position="21"/>
    </location>
</feature>
<evidence type="ECO:0000256" key="4">
    <source>
        <dbReference type="SAM" id="SignalP"/>
    </source>
</evidence>
<keyword evidence="7" id="KW-1185">Reference proteome</keyword>
<gene>
    <name evidence="6" type="primary">OLFML1</name>
</gene>
<comment type="caution">
    <text evidence="3">Lacks conserved residue(s) required for the propagation of feature annotation.</text>
</comment>
<dbReference type="Bgee" id="ENSLACG00000011709">
    <property type="expression patterns" value="Expressed in pelvic fin and 5 other cell types or tissues"/>
</dbReference>
<reference evidence="6" key="3">
    <citation type="submission" date="2025-09" db="UniProtKB">
        <authorList>
            <consortium name="Ensembl"/>
        </authorList>
    </citation>
    <scope>IDENTIFICATION</scope>
</reference>
<reference evidence="6" key="2">
    <citation type="submission" date="2025-08" db="UniProtKB">
        <authorList>
            <consortium name="Ensembl"/>
        </authorList>
    </citation>
    <scope>IDENTIFICATION</scope>
</reference>
<dbReference type="PANTHER" id="PTHR23192:SF13">
    <property type="entry name" value="OLFACTOMEDIN-LIKE PROTEIN 1"/>
    <property type="match status" value="1"/>
</dbReference>